<dbReference type="Proteomes" id="UP001304895">
    <property type="component" value="Unassembled WGS sequence"/>
</dbReference>
<dbReference type="AlphaFoldDB" id="A0AAN6UHP6"/>
<name>A0AAN6UHP6_9PEZI</name>
<organism evidence="1 2">
    <name type="scientific">Trichocladium antarcticum</name>
    <dbReference type="NCBI Taxonomy" id="1450529"/>
    <lineage>
        <taxon>Eukaryota</taxon>
        <taxon>Fungi</taxon>
        <taxon>Dikarya</taxon>
        <taxon>Ascomycota</taxon>
        <taxon>Pezizomycotina</taxon>
        <taxon>Sordariomycetes</taxon>
        <taxon>Sordariomycetidae</taxon>
        <taxon>Sordariales</taxon>
        <taxon>Chaetomiaceae</taxon>
        <taxon>Trichocladium</taxon>
    </lineage>
</organism>
<dbReference type="EMBL" id="MU853413">
    <property type="protein sequence ID" value="KAK4133110.1"/>
    <property type="molecule type" value="Genomic_DNA"/>
</dbReference>
<reference evidence="1" key="1">
    <citation type="journal article" date="2023" name="Mol. Phylogenet. Evol.">
        <title>Genome-scale phylogeny and comparative genomics of the fungal order Sordariales.</title>
        <authorList>
            <person name="Hensen N."/>
            <person name="Bonometti L."/>
            <person name="Westerberg I."/>
            <person name="Brannstrom I.O."/>
            <person name="Guillou S."/>
            <person name="Cros-Aarteil S."/>
            <person name="Calhoun S."/>
            <person name="Haridas S."/>
            <person name="Kuo A."/>
            <person name="Mondo S."/>
            <person name="Pangilinan J."/>
            <person name="Riley R."/>
            <person name="LaButti K."/>
            <person name="Andreopoulos B."/>
            <person name="Lipzen A."/>
            <person name="Chen C."/>
            <person name="Yan M."/>
            <person name="Daum C."/>
            <person name="Ng V."/>
            <person name="Clum A."/>
            <person name="Steindorff A."/>
            <person name="Ohm R.A."/>
            <person name="Martin F."/>
            <person name="Silar P."/>
            <person name="Natvig D.O."/>
            <person name="Lalanne C."/>
            <person name="Gautier V."/>
            <person name="Ament-Velasquez S.L."/>
            <person name="Kruys A."/>
            <person name="Hutchinson M.I."/>
            <person name="Powell A.J."/>
            <person name="Barry K."/>
            <person name="Miller A.N."/>
            <person name="Grigoriev I.V."/>
            <person name="Debuchy R."/>
            <person name="Gladieux P."/>
            <person name="Hiltunen Thoren M."/>
            <person name="Johannesson H."/>
        </authorList>
    </citation>
    <scope>NUCLEOTIDE SEQUENCE</scope>
    <source>
        <strain evidence="1">CBS 123565</strain>
    </source>
</reference>
<evidence type="ECO:0000313" key="1">
    <source>
        <dbReference type="EMBL" id="KAK4133110.1"/>
    </source>
</evidence>
<gene>
    <name evidence="1" type="ORF">BT67DRAFT_56162</name>
</gene>
<sequence>MRETGVCRDGAQRWPSCSAPSCRRWISRRYGWLLGCLEATLRLALRSLAGLDSPTYFVGTLLGWEVGIERTDQAGSQGPAEKSGMLKCVVVLLTNQEYVVNGRCKTS</sequence>
<reference evidence="1" key="2">
    <citation type="submission" date="2023-05" db="EMBL/GenBank/DDBJ databases">
        <authorList>
            <consortium name="Lawrence Berkeley National Laboratory"/>
            <person name="Steindorff A."/>
            <person name="Hensen N."/>
            <person name="Bonometti L."/>
            <person name="Westerberg I."/>
            <person name="Brannstrom I.O."/>
            <person name="Guillou S."/>
            <person name="Cros-Aarteil S."/>
            <person name="Calhoun S."/>
            <person name="Haridas S."/>
            <person name="Kuo A."/>
            <person name="Mondo S."/>
            <person name="Pangilinan J."/>
            <person name="Riley R."/>
            <person name="Labutti K."/>
            <person name="Andreopoulos B."/>
            <person name="Lipzen A."/>
            <person name="Chen C."/>
            <person name="Yanf M."/>
            <person name="Daum C."/>
            <person name="Ng V."/>
            <person name="Clum A."/>
            <person name="Ohm R."/>
            <person name="Martin F."/>
            <person name="Silar P."/>
            <person name="Natvig D."/>
            <person name="Lalanne C."/>
            <person name="Gautier V."/>
            <person name="Ament-Velasquez S.L."/>
            <person name="Kruys A."/>
            <person name="Hutchinson M.I."/>
            <person name="Powell A.J."/>
            <person name="Barry K."/>
            <person name="Miller A.N."/>
            <person name="Grigoriev I.V."/>
            <person name="Debuchy R."/>
            <person name="Gladieux P."/>
            <person name="Thoren M.H."/>
            <person name="Johannesson H."/>
        </authorList>
    </citation>
    <scope>NUCLEOTIDE SEQUENCE</scope>
    <source>
        <strain evidence="1">CBS 123565</strain>
    </source>
</reference>
<keyword evidence="2" id="KW-1185">Reference proteome</keyword>
<proteinExistence type="predicted"/>
<protein>
    <submittedName>
        <fullName evidence="1">Uncharacterized protein</fullName>
    </submittedName>
</protein>
<accession>A0AAN6UHP6</accession>
<comment type="caution">
    <text evidence="1">The sequence shown here is derived from an EMBL/GenBank/DDBJ whole genome shotgun (WGS) entry which is preliminary data.</text>
</comment>
<evidence type="ECO:0000313" key="2">
    <source>
        <dbReference type="Proteomes" id="UP001304895"/>
    </source>
</evidence>